<gene>
    <name evidence="1" type="ORF">CEXT_664891</name>
</gene>
<dbReference type="AlphaFoldDB" id="A0AAV4XU49"/>
<organism evidence="1 2">
    <name type="scientific">Caerostris extrusa</name>
    <name type="common">Bark spider</name>
    <name type="synonym">Caerostris bankana</name>
    <dbReference type="NCBI Taxonomy" id="172846"/>
    <lineage>
        <taxon>Eukaryota</taxon>
        <taxon>Metazoa</taxon>
        <taxon>Ecdysozoa</taxon>
        <taxon>Arthropoda</taxon>
        <taxon>Chelicerata</taxon>
        <taxon>Arachnida</taxon>
        <taxon>Araneae</taxon>
        <taxon>Araneomorphae</taxon>
        <taxon>Entelegynae</taxon>
        <taxon>Araneoidea</taxon>
        <taxon>Araneidae</taxon>
        <taxon>Caerostris</taxon>
    </lineage>
</organism>
<evidence type="ECO:0000313" key="1">
    <source>
        <dbReference type="EMBL" id="GIY98252.1"/>
    </source>
</evidence>
<reference evidence="1 2" key="1">
    <citation type="submission" date="2021-06" db="EMBL/GenBank/DDBJ databases">
        <title>Caerostris extrusa draft genome.</title>
        <authorList>
            <person name="Kono N."/>
            <person name="Arakawa K."/>
        </authorList>
    </citation>
    <scope>NUCLEOTIDE SEQUENCE [LARGE SCALE GENOMIC DNA]</scope>
</reference>
<sequence length="124" mass="14266">MHEPEMLILWGDGGVVQPLEPTPGGYSRDLSPFVKRSNLWSRNTPNESELFPWHMLDVGLVDGAWMFLFCTETKLSWMECCALSRFPSSGFTALLFMSQITGVFVKDWVQGILEKKRILNFKYQ</sequence>
<proteinExistence type="predicted"/>
<dbReference type="Proteomes" id="UP001054945">
    <property type="component" value="Unassembled WGS sequence"/>
</dbReference>
<evidence type="ECO:0000313" key="2">
    <source>
        <dbReference type="Proteomes" id="UP001054945"/>
    </source>
</evidence>
<accession>A0AAV4XU49</accession>
<dbReference type="EMBL" id="BPLR01000903">
    <property type="protein sequence ID" value="GIY98252.1"/>
    <property type="molecule type" value="Genomic_DNA"/>
</dbReference>
<protein>
    <submittedName>
        <fullName evidence="1">Uncharacterized protein</fullName>
    </submittedName>
</protein>
<comment type="caution">
    <text evidence="1">The sequence shown here is derived from an EMBL/GenBank/DDBJ whole genome shotgun (WGS) entry which is preliminary data.</text>
</comment>
<keyword evidence="2" id="KW-1185">Reference proteome</keyword>
<name>A0AAV4XU49_CAEEX</name>